<comment type="caution">
    <text evidence="2">The sequence shown here is derived from an EMBL/GenBank/DDBJ whole genome shotgun (WGS) entry which is preliminary data.</text>
</comment>
<gene>
    <name evidence="2" type="ORF">CEXT_609931</name>
</gene>
<feature type="non-terminal residue" evidence="2">
    <location>
        <position position="1"/>
    </location>
</feature>
<evidence type="ECO:0000313" key="2">
    <source>
        <dbReference type="EMBL" id="GIY79876.1"/>
    </source>
</evidence>
<accession>A0AAV4WD45</accession>
<proteinExistence type="predicted"/>
<name>A0AAV4WD45_CAEEX</name>
<feature type="compositionally biased region" description="Polar residues" evidence="1">
    <location>
        <begin position="54"/>
        <end position="64"/>
    </location>
</feature>
<feature type="region of interest" description="Disordered" evidence="1">
    <location>
        <begin position="47"/>
        <end position="68"/>
    </location>
</feature>
<evidence type="ECO:0000256" key="1">
    <source>
        <dbReference type="SAM" id="MobiDB-lite"/>
    </source>
</evidence>
<dbReference type="Proteomes" id="UP001054945">
    <property type="component" value="Unassembled WGS sequence"/>
</dbReference>
<sequence>LKQTTKKKEHNLSRTSFKRAHDTNLYLCSYSADPFFCPRLVSAAKKPMGRKTVRTSTPSNNGPATDQCPILDDKPSLCAV</sequence>
<organism evidence="2 3">
    <name type="scientific">Caerostris extrusa</name>
    <name type="common">Bark spider</name>
    <name type="synonym">Caerostris bankana</name>
    <dbReference type="NCBI Taxonomy" id="172846"/>
    <lineage>
        <taxon>Eukaryota</taxon>
        <taxon>Metazoa</taxon>
        <taxon>Ecdysozoa</taxon>
        <taxon>Arthropoda</taxon>
        <taxon>Chelicerata</taxon>
        <taxon>Arachnida</taxon>
        <taxon>Araneae</taxon>
        <taxon>Araneomorphae</taxon>
        <taxon>Entelegynae</taxon>
        <taxon>Araneoidea</taxon>
        <taxon>Araneidae</taxon>
        <taxon>Caerostris</taxon>
    </lineage>
</organism>
<dbReference type="EMBL" id="BPLR01015940">
    <property type="protein sequence ID" value="GIY79876.1"/>
    <property type="molecule type" value="Genomic_DNA"/>
</dbReference>
<reference evidence="2 3" key="1">
    <citation type="submission" date="2021-06" db="EMBL/GenBank/DDBJ databases">
        <title>Caerostris extrusa draft genome.</title>
        <authorList>
            <person name="Kono N."/>
            <person name="Arakawa K."/>
        </authorList>
    </citation>
    <scope>NUCLEOTIDE SEQUENCE [LARGE SCALE GENOMIC DNA]</scope>
</reference>
<keyword evidence="3" id="KW-1185">Reference proteome</keyword>
<dbReference type="AlphaFoldDB" id="A0AAV4WD45"/>
<evidence type="ECO:0000313" key="3">
    <source>
        <dbReference type="Proteomes" id="UP001054945"/>
    </source>
</evidence>
<protein>
    <submittedName>
        <fullName evidence="2">Uncharacterized protein</fullName>
    </submittedName>
</protein>